<dbReference type="InterPro" id="IPR012334">
    <property type="entry name" value="Pectin_lyas_fold"/>
</dbReference>
<evidence type="ECO:0000313" key="2">
    <source>
        <dbReference type="Proteomes" id="UP001419268"/>
    </source>
</evidence>
<dbReference type="PANTHER" id="PTHR31683:SF113">
    <property type="entry name" value="PECTATE LYASE"/>
    <property type="match status" value="1"/>
</dbReference>
<accession>A0AAP0NNC6</accession>
<sequence length="164" mass="18714">MLIGADPTHVDDRCICVTIHHCFFFLYGTRQRHPRLRYGKVHLYNIYSRNWGVYAVCASVESQIYSRSAIYMKQVIRRQLSNITQRSSYFAEAPDKEEASCGCLRSEGDMFLCGAEACVTGAERVFHPCEYYPTWTVQAPEEALKEVLPLCAGWLPIPRPAALE</sequence>
<organism evidence="1 2">
    <name type="scientific">Stephania cephalantha</name>
    <dbReference type="NCBI Taxonomy" id="152367"/>
    <lineage>
        <taxon>Eukaryota</taxon>
        <taxon>Viridiplantae</taxon>
        <taxon>Streptophyta</taxon>
        <taxon>Embryophyta</taxon>
        <taxon>Tracheophyta</taxon>
        <taxon>Spermatophyta</taxon>
        <taxon>Magnoliopsida</taxon>
        <taxon>Ranunculales</taxon>
        <taxon>Menispermaceae</taxon>
        <taxon>Menispermoideae</taxon>
        <taxon>Cissampelideae</taxon>
        <taxon>Stephania</taxon>
    </lineage>
</organism>
<protein>
    <submittedName>
        <fullName evidence="1">Uncharacterized protein</fullName>
    </submittedName>
</protein>
<proteinExistence type="predicted"/>
<dbReference type="PANTHER" id="PTHR31683">
    <property type="entry name" value="PECTATE LYASE 18-RELATED"/>
    <property type="match status" value="1"/>
</dbReference>
<dbReference type="GO" id="GO:0030570">
    <property type="term" value="F:pectate lyase activity"/>
    <property type="evidence" value="ECO:0007669"/>
    <property type="project" value="InterPro"/>
</dbReference>
<dbReference type="Gene3D" id="2.160.20.10">
    <property type="entry name" value="Single-stranded right-handed beta-helix, Pectin lyase-like"/>
    <property type="match status" value="1"/>
</dbReference>
<keyword evidence="2" id="KW-1185">Reference proteome</keyword>
<dbReference type="InterPro" id="IPR011050">
    <property type="entry name" value="Pectin_lyase_fold/virulence"/>
</dbReference>
<dbReference type="EMBL" id="JBBNAG010000008">
    <property type="protein sequence ID" value="KAK9112314.1"/>
    <property type="molecule type" value="Genomic_DNA"/>
</dbReference>
<dbReference type="AlphaFoldDB" id="A0AAP0NNC6"/>
<dbReference type="InterPro" id="IPR045032">
    <property type="entry name" value="PEL"/>
</dbReference>
<gene>
    <name evidence="1" type="ORF">Scep_019833</name>
</gene>
<evidence type="ECO:0000313" key="1">
    <source>
        <dbReference type="EMBL" id="KAK9112314.1"/>
    </source>
</evidence>
<reference evidence="1 2" key="1">
    <citation type="submission" date="2024-01" db="EMBL/GenBank/DDBJ databases">
        <title>Genome assemblies of Stephania.</title>
        <authorList>
            <person name="Yang L."/>
        </authorList>
    </citation>
    <scope>NUCLEOTIDE SEQUENCE [LARGE SCALE GENOMIC DNA]</scope>
    <source>
        <strain evidence="1">JXDWG</strain>
        <tissue evidence="1">Leaf</tissue>
    </source>
</reference>
<dbReference type="Proteomes" id="UP001419268">
    <property type="component" value="Unassembled WGS sequence"/>
</dbReference>
<dbReference type="SUPFAM" id="SSF51126">
    <property type="entry name" value="Pectin lyase-like"/>
    <property type="match status" value="1"/>
</dbReference>
<name>A0AAP0NNC6_9MAGN</name>
<comment type="caution">
    <text evidence="1">The sequence shown here is derived from an EMBL/GenBank/DDBJ whole genome shotgun (WGS) entry which is preliminary data.</text>
</comment>